<dbReference type="Pfam" id="PF11297">
    <property type="entry name" value="DUF3098"/>
    <property type="match status" value="1"/>
</dbReference>
<feature type="transmembrane region" description="Helical" evidence="1">
    <location>
        <begin position="12"/>
        <end position="32"/>
    </location>
</feature>
<dbReference type="Proteomes" id="UP001319045">
    <property type="component" value="Chromosome"/>
</dbReference>
<accession>A0ABM7NYS4</accession>
<keyword evidence="1" id="KW-0472">Membrane</keyword>
<evidence type="ECO:0000256" key="1">
    <source>
        <dbReference type="SAM" id="Phobius"/>
    </source>
</evidence>
<proteinExistence type="predicted"/>
<sequence length="80" mass="8679">MDKKNFAFDKTNFILLAIGVAVVIIGFILMGGAGSTENTFNPEIFSAIRIKVAPVVCFVGFISIIYAVIRKPKDENNAAK</sequence>
<name>A0ABM7NYS4_9BACT</name>
<dbReference type="RefSeq" id="WP_207153293.1">
    <property type="nucleotide sequence ID" value="NZ_AP024484.1"/>
</dbReference>
<evidence type="ECO:0000313" key="3">
    <source>
        <dbReference type="Proteomes" id="UP001319045"/>
    </source>
</evidence>
<protein>
    <submittedName>
        <fullName evidence="2">Membrane protein</fullName>
    </submittedName>
</protein>
<dbReference type="InterPro" id="IPR021448">
    <property type="entry name" value="DUF3098"/>
</dbReference>
<keyword evidence="1" id="KW-1133">Transmembrane helix</keyword>
<keyword evidence="1" id="KW-0812">Transmembrane</keyword>
<reference evidence="2 3" key="1">
    <citation type="journal article" date="2022" name="Int. J. Syst. Evol. Microbiol.">
        <title>Prevotella herbatica sp. nov., a plant polysaccharide-decomposing anaerobic bacterium isolated from a methanogenic reactor.</title>
        <authorList>
            <person name="Uek A."/>
            <person name="Tonouchi A."/>
            <person name="Kaku N."/>
            <person name="Ueki K."/>
        </authorList>
    </citation>
    <scope>NUCLEOTIDE SEQUENCE [LARGE SCALE GENOMIC DNA]</scope>
    <source>
        <strain evidence="2 3">WR041</strain>
    </source>
</reference>
<evidence type="ECO:0000313" key="2">
    <source>
        <dbReference type="EMBL" id="BCS85659.1"/>
    </source>
</evidence>
<feature type="transmembrane region" description="Helical" evidence="1">
    <location>
        <begin position="52"/>
        <end position="69"/>
    </location>
</feature>
<keyword evidence="3" id="KW-1185">Reference proteome</keyword>
<dbReference type="EMBL" id="AP024484">
    <property type="protein sequence ID" value="BCS85659.1"/>
    <property type="molecule type" value="Genomic_DNA"/>
</dbReference>
<gene>
    <name evidence="2" type="ORF">prwr041_15520</name>
</gene>
<organism evidence="2 3">
    <name type="scientific">Prevotella herbatica</name>
    <dbReference type="NCBI Taxonomy" id="2801997"/>
    <lineage>
        <taxon>Bacteria</taxon>
        <taxon>Pseudomonadati</taxon>
        <taxon>Bacteroidota</taxon>
        <taxon>Bacteroidia</taxon>
        <taxon>Bacteroidales</taxon>
        <taxon>Prevotellaceae</taxon>
        <taxon>Prevotella</taxon>
    </lineage>
</organism>